<keyword evidence="3" id="KW-1185">Reference proteome</keyword>
<dbReference type="InterPro" id="IPR016024">
    <property type="entry name" value="ARM-type_fold"/>
</dbReference>
<dbReference type="Gene3D" id="1.25.10.10">
    <property type="entry name" value="Leucine-rich Repeat Variant"/>
    <property type="match status" value="2"/>
</dbReference>
<protein>
    <submittedName>
        <fullName evidence="2">Uncharacterized protein</fullName>
    </submittedName>
</protein>
<evidence type="ECO:0000313" key="3">
    <source>
        <dbReference type="Proteomes" id="UP001633002"/>
    </source>
</evidence>
<dbReference type="PANTHER" id="PTHR15599">
    <property type="entry name" value="RTDR1"/>
    <property type="match status" value="1"/>
</dbReference>
<feature type="compositionally biased region" description="Low complexity" evidence="1">
    <location>
        <begin position="433"/>
        <end position="458"/>
    </location>
</feature>
<dbReference type="InterPro" id="IPR011989">
    <property type="entry name" value="ARM-like"/>
</dbReference>
<name>A0ABD3I6Y0_9MARC</name>
<dbReference type="EMBL" id="JBJQOH010000002">
    <property type="protein sequence ID" value="KAL3697991.1"/>
    <property type="molecule type" value="Genomic_DNA"/>
</dbReference>
<dbReference type="SMART" id="SM00185">
    <property type="entry name" value="ARM"/>
    <property type="match status" value="3"/>
</dbReference>
<evidence type="ECO:0000256" key="1">
    <source>
        <dbReference type="SAM" id="MobiDB-lite"/>
    </source>
</evidence>
<reference evidence="2 3" key="1">
    <citation type="submission" date="2024-09" db="EMBL/GenBank/DDBJ databases">
        <title>Chromosome-scale assembly of Riccia sorocarpa.</title>
        <authorList>
            <person name="Paukszto L."/>
        </authorList>
    </citation>
    <scope>NUCLEOTIDE SEQUENCE [LARGE SCALE GENOMIC DNA]</scope>
    <source>
        <strain evidence="2">LP-2024</strain>
        <tissue evidence="2">Aerial parts of the thallus</tissue>
    </source>
</reference>
<dbReference type="InterPro" id="IPR000225">
    <property type="entry name" value="Armadillo"/>
</dbReference>
<proteinExistence type="predicted"/>
<dbReference type="Proteomes" id="UP001633002">
    <property type="component" value="Unassembled WGS sequence"/>
</dbReference>
<dbReference type="InterPro" id="IPR042856">
    <property type="entry name" value="RSP14"/>
</dbReference>
<feature type="region of interest" description="Disordered" evidence="1">
    <location>
        <begin position="433"/>
        <end position="482"/>
    </location>
</feature>
<feature type="compositionally biased region" description="Polar residues" evidence="1">
    <location>
        <begin position="460"/>
        <end position="474"/>
    </location>
</feature>
<dbReference type="PANTHER" id="PTHR15599:SF1">
    <property type="entry name" value="RADIAL SPOKE HEAD 14 HOMOLOG"/>
    <property type="match status" value="1"/>
</dbReference>
<gene>
    <name evidence="2" type="ORF">R1sor_012067</name>
</gene>
<sequence length="482" mass="53741">MPPDLKASDYCLDTHEAWQYAARQIRSEEMVVFVNTKDSEANYPYLKSECRFRYRVPPFVHPQAPTTVSQAFGNFMYSKLVRTLRSPLLIVRQKSVAWAVEFLSVGENRARCVQAGFVPILADMLREKDMHIRQNLALCFQYLAEAGQSVVESLCMLGVIKGLINMVASDNRVLRGNAFRALQDLSAVSHLVRHELVKEGNVLAFILKRINEEKWQSIQVTALEVLSKCISGTNYNEKALKELLAVDAVPTAIHLIQSPWRSLQESACRFLCLLCMHDTGKTQAVEKKAVEILVPLLSDVEPRVQAFACAALCCITVNIQGKKDFVIVEGIPIILKLLDITDEQLCLYDIALLLNVAEYPPARAELFTDGLVALREIIKTSTSPLLKKRAQQGLQQLHFKHLPHQFPYDKMDKLYLKGEPPSRVTLADAYNNARVDPSPSASSSPSPGAARVSAAPSPDSKGSSRPTSPVSRTKSPQHRYTV</sequence>
<dbReference type="SUPFAM" id="SSF48371">
    <property type="entry name" value="ARM repeat"/>
    <property type="match status" value="1"/>
</dbReference>
<evidence type="ECO:0000313" key="2">
    <source>
        <dbReference type="EMBL" id="KAL3697991.1"/>
    </source>
</evidence>
<dbReference type="AlphaFoldDB" id="A0ABD3I6Y0"/>
<accession>A0ABD3I6Y0</accession>
<comment type="caution">
    <text evidence="2">The sequence shown here is derived from an EMBL/GenBank/DDBJ whole genome shotgun (WGS) entry which is preliminary data.</text>
</comment>
<organism evidence="2 3">
    <name type="scientific">Riccia sorocarpa</name>
    <dbReference type="NCBI Taxonomy" id="122646"/>
    <lineage>
        <taxon>Eukaryota</taxon>
        <taxon>Viridiplantae</taxon>
        <taxon>Streptophyta</taxon>
        <taxon>Embryophyta</taxon>
        <taxon>Marchantiophyta</taxon>
        <taxon>Marchantiopsida</taxon>
        <taxon>Marchantiidae</taxon>
        <taxon>Marchantiales</taxon>
        <taxon>Ricciaceae</taxon>
        <taxon>Riccia</taxon>
    </lineage>
</organism>